<dbReference type="Proteomes" id="UP000663854">
    <property type="component" value="Unassembled WGS sequence"/>
</dbReference>
<accession>A0A814JUN9</accession>
<protein>
    <recommendedName>
        <fullName evidence="8">BHLH domain-containing protein</fullName>
    </recommendedName>
</protein>
<evidence type="ECO:0000259" key="8">
    <source>
        <dbReference type="PROSITE" id="PS50888"/>
    </source>
</evidence>
<dbReference type="SMART" id="SM00353">
    <property type="entry name" value="HLH"/>
    <property type="match status" value="1"/>
</dbReference>
<evidence type="ECO:0000256" key="4">
    <source>
        <dbReference type="ARBA" id="ARBA00023163"/>
    </source>
</evidence>
<dbReference type="InterPro" id="IPR036638">
    <property type="entry name" value="HLH_DNA-bd_sf"/>
</dbReference>
<keyword evidence="5" id="KW-0539">Nucleus</keyword>
<keyword evidence="4" id="KW-0804">Transcription</keyword>
<comment type="subcellular location">
    <subcellularLocation>
        <location evidence="1">Nucleus</location>
    </subcellularLocation>
</comment>
<dbReference type="PANTHER" id="PTHR15741">
    <property type="entry name" value="BASIC HELIX-LOOP-HELIX ZIP TRANSCRIPTION FACTOR"/>
    <property type="match status" value="1"/>
</dbReference>
<dbReference type="AlphaFoldDB" id="A0A814JUN9"/>
<evidence type="ECO:0000256" key="5">
    <source>
        <dbReference type="ARBA" id="ARBA00023242"/>
    </source>
</evidence>
<dbReference type="EMBL" id="CAJNOH010000438">
    <property type="protein sequence ID" value="CAF1040452.1"/>
    <property type="molecule type" value="Genomic_DNA"/>
</dbReference>
<dbReference type="GO" id="GO:0005634">
    <property type="term" value="C:nucleus"/>
    <property type="evidence" value="ECO:0007669"/>
    <property type="project" value="UniProtKB-SubCell"/>
</dbReference>
<proteinExistence type="predicted"/>
<dbReference type="SUPFAM" id="SSF47459">
    <property type="entry name" value="HLH, helix-loop-helix DNA-binding domain"/>
    <property type="match status" value="1"/>
</dbReference>
<keyword evidence="3" id="KW-0238">DNA-binding</keyword>
<feature type="compositionally biased region" description="Polar residues" evidence="7">
    <location>
        <begin position="564"/>
        <end position="577"/>
    </location>
</feature>
<evidence type="ECO:0000256" key="1">
    <source>
        <dbReference type="ARBA" id="ARBA00004123"/>
    </source>
</evidence>
<feature type="compositionally biased region" description="Basic residues" evidence="7">
    <location>
        <begin position="465"/>
        <end position="480"/>
    </location>
</feature>
<dbReference type="PANTHER" id="PTHR15741:SF37">
    <property type="entry name" value="LD38259P"/>
    <property type="match status" value="1"/>
</dbReference>
<feature type="domain" description="BHLH" evidence="8">
    <location>
        <begin position="569"/>
        <end position="623"/>
    </location>
</feature>
<feature type="compositionally biased region" description="Polar residues" evidence="7">
    <location>
        <begin position="451"/>
        <end position="461"/>
    </location>
</feature>
<feature type="region of interest" description="Disordered" evidence="7">
    <location>
        <begin position="1"/>
        <end position="26"/>
    </location>
</feature>
<dbReference type="Pfam" id="PF00010">
    <property type="entry name" value="HLH"/>
    <property type="match status" value="1"/>
</dbReference>
<comment type="caution">
    <text evidence="9">The sequence shown here is derived from an EMBL/GenBank/DDBJ whole genome shotgun (WGS) entry which is preliminary data.</text>
</comment>
<dbReference type="PROSITE" id="PS50888">
    <property type="entry name" value="BHLH"/>
    <property type="match status" value="1"/>
</dbReference>
<dbReference type="GO" id="GO:0000981">
    <property type="term" value="F:DNA-binding transcription factor activity, RNA polymerase II-specific"/>
    <property type="evidence" value="ECO:0007669"/>
    <property type="project" value="TreeGrafter"/>
</dbReference>
<keyword evidence="6" id="KW-0175">Coiled coil</keyword>
<evidence type="ECO:0000256" key="7">
    <source>
        <dbReference type="SAM" id="MobiDB-lite"/>
    </source>
</evidence>
<keyword evidence="2" id="KW-0805">Transcription regulation</keyword>
<evidence type="ECO:0000256" key="2">
    <source>
        <dbReference type="ARBA" id="ARBA00023015"/>
    </source>
</evidence>
<dbReference type="InterPro" id="IPR052207">
    <property type="entry name" value="Max-like/E-box_TFs"/>
</dbReference>
<gene>
    <name evidence="9" type="ORF">PYM288_LOCUS16614</name>
</gene>
<dbReference type="CDD" id="cd11405">
    <property type="entry name" value="bHLHzip_MLXIP_like"/>
    <property type="match status" value="1"/>
</dbReference>
<sequence>MSRVAKRIKLEPNTTSNGSQKEEKHPLYSGQFMTSSIDNDAEPIDVPCPSPIPNATTQGLPFLNDTPQGVPERRTEPNGQFTSLYSLLCVINTVYRSNLTSPKWKNFRGSRIECQDRIRLNNIIWRTWHQQYVRNMKKVVCQFVSPLDTQILPTQLTQQSKQQIINNLKGEYIKWRQNSKKALRKFENDLPSDETKNLLEKVTETYTPKINTNLRRIATPPPESYNFFDEFDLIEDQLLFSTTNIFNDKDVGLGGNPDLYQPVMGQCLFDFNSLLDGLDQTMTNDSFINMRYSNFSTPSLHNYQSHTDFTSSLPSQTQQTLNGFPRLVTPPTDHSTLTIEHQKNILNRNTTNMTVTELTSMNIYNNNHYEPLTPQTLPFDTYSPQSLSKSINNNNNNNNNNNIKPLIPSSTNVIMNTQPTTIIYASSSINKPTSSSSTLVNLLHQKRPSSLLDQSVSNNSLTKEKHTKSVKQTRKQPQKKTLTKQFLSVHDDIQHMPNPTQTMLNYPLTRKAKMQQRVLSRAASQEIPMNIPQQFTNPSSSLTNQQRASTSTDMSYLNNDMIVNTSPLSSPTSGQNAESKRRRNIKNGFESLRLLIPELSDPSNAKISKAQMLECTANHIQRTVDIRNKMKEEVDLLQHENEQLQQKISQYQTSLPVDGIPIIPATRRSREASYALFHAYVADRTKKNWRFYPYSLILKRIFDTFQNMVTCDSTEEFLRSLNEWKTNSLNLVQLRQAASQSVIDMGRITSLITSPECVPDECVQLATNDNQ</sequence>
<dbReference type="GO" id="GO:0000978">
    <property type="term" value="F:RNA polymerase II cis-regulatory region sequence-specific DNA binding"/>
    <property type="evidence" value="ECO:0007669"/>
    <property type="project" value="TreeGrafter"/>
</dbReference>
<dbReference type="InterPro" id="IPR011598">
    <property type="entry name" value="bHLH_dom"/>
</dbReference>
<name>A0A814JUN9_9BILA</name>
<feature type="region of interest" description="Disordered" evidence="7">
    <location>
        <begin position="564"/>
        <end position="584"/>
    </location>
</feature>
<evidence type="ECO:0000313" key="9">
    <source>
        <dbReference type="EMBL" id="CAF1040452.1"/>
    </source>
</evidence>
<feature type="coiled-coil region" evidence="6">
    <location>
        <begin position="627"/>
        <end position="654"/>
    </location>
</feature>
<dbReference type="Gene3D" id="4.10.280.10">
    <property type="entry name" value="Helix-loop-helix DNA-binding domain"/>
    <property type="match status" value="1"/>
</dbReference>
<reference evidence="9" key="1">
    <citation type="submission" date="2021-02" db="EMBL/GenBank/DDBJ databases">
        <authorList>
            <person name="Nowell W R."/>
        </authorList>
    </citation>
    <scope>NUCLEOTIDE SEQUENCE</scope>
</reference>
<dbReference type="CDD" id="cd21739">
    <property type="entry name" value="NES2-NLS_ChREBP-like"/>
    <property type="match status" value="1"/>
</dbReference>
<feature type="region of interest" description="Disordered" evidence="7">
    <location>
        <begin position="450"/>
        <end position="480"/>
    </location>
</feature>
<evidence type="ECO:0000256" key="3">
    <source>
        <dbReference type="ARBA" id="ARBA00023125"/>
    </source>
</evidence>
<evidence type="ECO:0000256" key="6">
    <source>
        <dbReference type="SAM" id="Coils"/>
    </source>
</evidence>
<evidence type="ECO:0000313" key="10">
    <source>
        <dbReference type="Proteomes" id="UP000663854"/>
    </source>
</evidence>
<organism evidence="9 10">
    <name type="scientific">Rotaria sordida</name>
    <dbReference type="NCBI Taxonomy" id="392033"/>
    <lineage>
        <taxon>Eukaryota</taxon>
        <taxon>Metazoa</taxon>
        <taxon>Spiralia</taxon>
        <taxon>Gnathifera</taxon>
        <taxon>Rotifera</taxon>
        <taxon>Eurotatoria</taxon>
        <taxon>Bdelloidea</taxon>
        <taxon>Philodinida</taxon>
        <taxon>Philodinidae</taxon>
        <taxon>Rotaria</taxon>
    </lineage>
</organism>
<dbReference type="GO" id="GO:0046983">
    <property type="term" value="F:protein dimerization activity"/>
    <property type="evidence" value="ECO:0007669"/>
    <property type="project" value="InterPro"/>
</dbReference>